<sequence length="51" mass="5669">MAQEKNKKAQKQDRIVNPIRVLLVDLKRTGIWLGIAVAITLAGAWVVESLL</sequence>
<proteinExistence type="predicted"/>
<keyword evidence="1" id="KW-0812">Transmembrane</keyword>
<feature type="transmembrane region" description="Helical" evidence="1">
    <location>
        <begin position="30"/>
        <end position="47"/>
    </location>
</feature>
<dbReference type="Proteomes" id="UP001185012">
    <property type="component" value="Unassembled WGS sequence"/>
</dbReference>
<gene>
    <name evidence="2" type="ORF">JOE21_001820</name>
</gene>
<keyword evidence="1" id="KW-0472">Membrane</keyword>
<accession>A0ABU1IM15</accession>
<name>A0ABU1IM15_9BACL</name>
<dbReference type="EMBL" id="JAVDQG010000003">
    <property type="protein sequence ID" value="MDR6225822.1"/>
    <property type="molecule type" value="Genomic_DNA"/>
</dbReference>
<dbReference type="RefSeq" id="WP_309864881.1">
    <property type="nucleotide sequence ID" value="NZ_JAVDQG010000003.1"/>
</dbReference>
<evidence type="ECO:0000313" key="2">
    <source>
        <dbReference type="EMBL" id="MDR6225822.1"/>
    </source>
</evidence>
<evidence type="ECO:0000313" key="3">
    <source>
        <dbReference type="Proteomes" id="UP001185012"/>
    </source>
</evidence>
<organism evidence="2 3">
    <name type="scientific">Desmospora profundinema</name>
    <dbReference type="NCBI Taxonomy" id="1571184"/>
    <lineage>
        <taxon>Bacteria</taxon>
        <taxon>Bacillati</taxon>
        <taxon>Bacillota</taxon>
        <taxon>Bacilli</taxon>
        <taxon>Bacillales</taxon>
        <taxon>Thermoactinomycetaceae</taxon>
        <taxon>Desmospora</taxon>
    </lineage>
</organism>
<keyword evidence="3" id="KW-1185">Reference proteome</keyword>
<protein>
    <submittedName>
        <fullName evidence="2">Uncharacterized protein</fullName>
    </submittedName>
</protein>
<keyword evidence="1" id="KW-1133">Transmembrane helix</keyword>
<comment type="caution">
    <text evidence="2">The sequence shown here is derived from an EMBL/GenBank/DDBJ whole genome shotgun (WGS) entry which is preliminary data.</text>
</comment>
<evidence type="ECO:0000256" key="1">
    <source>
        <dbReference type="SAM" id="Phobius"/>
    </source>
</evidence>
<reference evidence="2 3" key="1">
    <citation type="submission" date="2023-07" db="EMBL/GenBank/DDBJ databases">
        <title>Genomic Encyclopedia of Type Strains, Phase IV (KMG-IV): sequencing the most valuable type-strain genomes for metagenomic binning, comparative biology and taxonomic classification.</title>
        <authorList>
            <person name="Goeker M."/>
        </authorList>
    </citation>
    <scope>NUCLEOTIDE SEQUENCE [LARGE SCALE GENOMIC DNA]</scope>
    <source>
        <strain evidence="2 3">DSM 45903</strain>
    </source>
</reference>